<gene>
    <name evidence="1" type="ORF">F511_46693</name>
</gene>
<dbReference type="Proteomes" id="UP000250235">
    <property type="component" value="Unassembled WGS sequence"/>
</dbReference>
<dbReference type="AlphaFoldDB" id="A0A2Z6ZSW8"/>
<name>A0A2Z6ZSW8_9LAMI</name>
<accession>A0A2Z6ZSW8</accession>
<reference evidence="1 2" key="1">
    <citation type="journal article" date="2015" name="Proc. Natl. Acad. Sci. U.S.A.">
        <title>The resurrection genome of Boea hygrometrica: A blueprint for survival of dehydration.</title>
        <authorList>
            <person name="Xiao L."/>
            <person name="Yang G."/>
            <person name="Zhang L."/>
            <person name="Yang X."/>
            <person name="Zhao S."/>
            <person name="Ji Z."/>
            <person name="Zhou Q."/>
            <person name="Hu M."/>
            <person name="Wang Y."/>
            <person name="Chen M."/>
            <person name="Xu Y."/>
            <person name="Jin H."/>
            <person name="Xiao X."/>
            <person name="Hu G."/>
            <person name="Bao F."/>
            <person name="Hu Y."/>
            <person name="Wan P."/>
            <person name="Li L."/>
            <person name="Deng X."/>
            <person name="Kuang T."/>
            <person name="Xiang C."/>
            <person name="Zhu J.K."/>
            <person name="Oliver M.J."/>
            <person name="He Y."/>
        </authorList>
    </citation>
    <scope>NUCLEOTIDE SEQUENCE [LARGE SCALE GENOMIC DNA]</scope>
    <source>
        <strain evidence="2">cv. XS01</strain>
    </source>
</reference>
<sequence>MKNVRGARPRTTATSAAALRPWLRMAARLPHQCSATSVQGTATGRPACATICAATATSVARSSVQPWRNNCATSQATVRFPSCIHSRQIVQPVRITTATGRATCAAITRTARYRARSCARGGGADHARQRRCRCEADFSSFRF</sequence>
<evidence type="ECO:0000313" key="1">
    <source>
        <dbReference type="EMBL" id="KZT76282.1"/>
    </source>
</evidence>
<evidence type="ECO:0000313" key="2">
    <source>
        <dbReference type="Proteomes" id="UP000250235"/>
    </source>
</evidence>
<proteinExistence type="predicted"/>
<protein>
    <submittedName>
        <fullName evidence="1">Uncharacterized protein</fullName>
    </submittedName>
</protein>
<keyword evidence="2" id="KW-1185">Reference proteome</keyword>
<organism evidence="1 2">
    <name type="scientific">Dorcoceras hygrometricum</name>
    <dbReference type="NCBI Taxonomy" id="472368"/>
    <lineage>
        <taxon>Eukaryota</taxon>
        <taxon>Viridiplantae</taxon>
        <taxon>Streptophyta</taxon>
        <taxon>Embryophyta</taxon>
        <taxon>Tracheophyta</taxon>
        <taxon>Spermatophyta</taxon>
        <taxon>Magnoliopsida</taxon>
        <taxon>eudicotyledons</taxon>
        <taxon>Gunneridae</taxon>
        <taxon>Pentapetalae</taxon>
        <taxon>asterids</taxon>
        <taxon>lamiids</taxon>
        <taxon>Lamiales</taxon>
        <taxon>Gesneriaceae</taxon>
        <taxon>Didymocarpoideae</taxon>
        <taxon>Trichosporeae</taxon>
        <taxon>Loxocarpinae</taxon>
        <taxon>Dorcoceras</taxon>
    </lineage>
</organism>
<dbReference type="EMBL" id="KV136331">
    <property type="protein sequence ID" value="KZT76282.1"/>
    <property type="molecule type" value="Genomic_DNA"/>
</dbReference>